<comment type="caution">
    <text evidence="1">The sequence shown here is derived from an EMBL/GenBank/DDBJ whole genome shotgun (WGS) entry which is preliminary data.</text>
</comment>
<reference evidence="1" key="1">
    <citation type="journal article" date="2014" name="Int. J. Syst. Evol. Microbiol.">
        <title>Complete genome sequence of Corynebacterium casei LMG S-19264T (=DSM 44701T), isolated from a smear-ripened cheese.</title>
        <authorList>
            <consortium name="US DOE Joint Genome Institute (JGI-PGF)"/>
            <person name="Walter F."/>
            <person name="Albersmeier A."/>
            <person name="Kalinowski J."/>
            <person name="Ruckert C."/>
        </authorList>
    </citation>
    <scope>NUCLEOTIDE SEQUENCE</scope>
    <source>
        <strain evidence="1">CGMCC 1.15360</strain>
    </source>
</reference>
<dbReference type="EMBL" id="BMIP01000003">
    <property type="protein sequence ID" value="GGD67881.1"/>
    <property type="molecule type" value="Genomic_DNA"/>
</dbReference>
<dbReference type="OrthoDB" id="7376075at2"/>
<reference evidence="1" key="2">
    <citation type="submission" date="2020-09" db="EMBL/GenBank/DDBJ databases">
        <authorList>
            <person name="Sun Q."/>
            <person name="Zhou Y."/>
        </authorList>
    </citation>
    <scope>NUCLEOTIDE SEQUENCE</scope>
    <source>
        <strain evidence="1">CGMCC 1.15360</strain>
    </source>
</reference>
<sequence length="63" mass="7804">MLIRRIEKFLRRTNMPASQFGRLAVRDPRLVMDLRNGREPRRRMVLRVEHFMNKYEMEMLDAR</sequence>
<gene>
    <name evidence="1" type="ORF">GCM10010990_16720</name>
</gene>
<protein>
    <submittedName>
        <fullName evidence="1">Uncharacterized protein</fullName>
    </submittedName>
</protein>
<proteinExistence type="predicted"/>
<accession>A0A917DUG2</accession>
<dbReference type="AlphaFoldDB" id="A0A917DUG2"/>
<keyword evidence="2" id="KW-1185">Reference proteome</keyword>
<evidence type="ECO:0000313" key="2">
    <source>
        <dbReference type="Proteomes" id="UP000612349"/>
    </source>
</evidence>
<dbReference type="Proteomes" id="UP000612349">
    <property type="component" value="Unassembled WGS sequence"/>
</dbReference>
<name>A0A917DUG2_9SPHN</name>
<evidence type="ECO:0000313" key="1">
    <source>
        <dbReference type="EMBL" id="GGD67881.1"/>
    </source>
</evidence>
<dbReference type="RefSeq" id="WP_066771245.1">
    <property type="nucleotide sequence ID" value="NZ_BMIP01000003.1"/>
</dbReference>
<organism evidence="1 2">
    <name type="scientific">Croceicoccus mobilis</name>
    <dbReference type="NCBI Taxonomy" id="1703339"/>
    <lineage>
        <taxon>Bacteria</taxon>
        <taxon>Pseudomonadati</taxon>
        <taxon>Pseudomonadota</taxon>
        <taxon>Alphaproteobacteria</taxon>
        <taxon>Sphingomonadales</taxon>
        <taxon>Erythrobacteraceae</taxon>
        <taxon>Croceicoccus</taxon>
    </lineage>
</organism>